<keyword evidence="3" id="KW-1185">Reference proteome</keyword>
<dbReference type="STRING" id="1097556.R4XKF5"/>
<accession>R4XKF5</accession>
<feature type="chain" id="PRO_5004381658" evidence="1">
    <location>
        <begin position="29"/>
        <end position="432"/>
    </location>
</feature>
<protein>
    <submittedName>
        <fullName evidence="2">Uncharacterized protein</fullName>
    </submittedName>
</protein>
<name>R4XKF5_TAPDE</name>
<evidence type="ECO:0000313" key="2">
    <source>
        <dbReference type="EMBL" id="CCG83804.1"/>
    </source>
</evidence>
<feature type="signal peptide" evidence="1">
    <location>
        <begin position="1"/>
        <end position="28"/>
    </location>
</feature>
<sequence length="432" mass="48996">MRSDLNKRIFVLLAVVVSLFLAKYAADAWYSGTETSSSTWDTVVNLTSGSEKGPSAEPHDGKDYLPFEKVSASTIELNTKARALLGDTKVVARVFYGRRAMVEILEVYLRRNLIANGGILTSIEFAWQEGSTQPEDVEYLEHLVAVEPDYISVKGTTQGGYSARYDKIEDGLIYIKIDDDMVYLDDHTVPSMTLALLENPDYKVVSANVVRHPILTHVHARKGALYPFEFVQDDGVQNTADWRTSVQPAGNSSAKSEDYHATQIPVQRYSYLPIRDRNSLTDTPLAHVEYGAMDCSWASPYCSVHCHMSFFRSKEEGTLGRYDFGTWDMHLMFEHRYSVNLIAWRGRYVFEGLHENEAVIPADDEHWIAVEQVRRTGNHHVAIGDALTSHLAYGQPQGYAWPDYDIIIQKYKSLAKDTCRTMREWTTDTWHA</sequence>
<gene>
    <name evidence="2" type="ORF">TAPDE_004120</name>
</gene>
<organism evidence="2 3">
    <name type="scientific">Taphrina deformans (strain PYCC 5710 / ATCC 11124 / CBS 356.35 / IMI 108563 / JCM 9778 / NBRC 8474)</name>
    <name type="common">Peach leaf curl fungus</name>
    <name type="synonym">Lalaria deformans</name>
    <dbReference type="NCBI Taxonomy" id="1097556"/>
    <lineage>
        <taxon>Eukaryota</taxon>
        <taxon>Fungi</taxon>
        <taxon>Dikarya</taxon>
        <taxon>Ascomycota</taxon>
        <taxon>Taphrinomycotina</taxon>
        <taxon>Taphrinomycetes</taxon>
        <taxon>Taphrinales</taxon>
        <taxon>Taphrinaceae</taxon>
        <taxon>Taphrina</taxon>
    </lineage>
</organism>
<keyword evidence="1" id="KW-0732">Signal</keyword>
<dbReference type="eggNOG" id="ENOG502S3V7">
    <property type="taxonomic scope" value="Eukaryota"/>
</dbReference>
<comment type="caution">
    <text evidence="2">The sequence shown here is derived from an EMBL/GenBank/DDBJ whole genome shotgun (WGS) entry which is preliminary data.</text>
</comment>
<evidence type="ECO:0000313" key="3">
    <source>
        <dbReference type="Proteomes" id="UP000013776"/>
    </source>
</evidence>
<dbReference type="Proteomes" id="UP000013776">
    <property type="component" value="Unassembled WGS sequence"/>
</dbReference>
<dbReference type="EMBL" id="CAHR02000181">
    <property type="protein sequence ID" value="CCG83804.1"/>
    <property type="molecule type" value="Genomic_DNA"/>
</dbReference>
<dbReference type="OrthoDB" id="5593235at2759"/>
<dbReference type="VEuPathDB" id="FungiDB:TAPDE_004120"/>
<evidence type="ECO:0000256" key="1">
    <source>
        <dbReference type="SAM" id="SignalP"/>
    </source>
</evidence>
<reference evidence="2 3" key="1">
    <citation type="journal article" date="2013" name="MBio">
        <title>Genome sequencing of the plant pathogen Taphrina deformans, the causal agent of peach leaf curl.</title>
        <authorList>
            <person name="Cisse O.H."/>
            <person name="Almeida J.M.G.C.F."/>
            <person name="Fonseca A."/>
            <person name="Kumar A.A."/>
            <person name="Salojaervi J."/>
            <person name="Overmyer K."/>
            <person name="Hauser P.M."/>
            <person name="Pagni M."/>
        </authorList>
    </citation>
    <scope>NUCLEOTIDE SEQUENCE [LARGE SCALE GENOMIC DNA]</scope>
    <source>
        <strain evidence="3">PYCC 5710 / ATCC 11124 / CBS 356.35 / IMI 108563 / JCM 9778 / NBRC 8474</strain>
    </source>
</reference>
<proteinExistence type="predicted"/>
<dbReference type="AlphaFoldDB" id="R4XKF5"/>